<dbReference type="GO" id="GO:0019379">
    <property type="term" value="P:sulfate assimilation, phosphoadenylyl sulfate reduction by phosphoadenylyl-sulfate reductase (thioredoxin)"/>
    <property type="evidence" value="ECO:0007669"/>
    <property type="project" value="UniProtKB-UniRule"/>
</dbReference>
<dbReference type="NCBIfam" id="TIGR00434">
    <property type="entry name" value="cysH"/>
    <property type="match status" value="1"/>
</dbReference>
<comment type="caution">
    <text evidence="3">Lacks conserved residue(s) required for the propagation of feature annotation.</text>
</comment>
<evidence type="ECO:0000256" key="2">
    <source>
        <dbReference type="ARBA" id="ARBA00023002"/>
    </source>
</evidence>
<proteinExistence type="inferred from homology"/>
<reference evidence="5" key="1">
    <citation type="submission" date="2020-02" db="EMBL/GenBank/DDBJ databases">
        <authorList>
            <person name="Meier V. D."/>
        </authorList>
    </citation>
    <scope>NUCLEOTIDE SEQUENCE</scope>
    <source>
        <strain evidence="5">AVDCRST_MAG28</strain>
    </source>
</reference>
<dbReference type="SUPFAM" id="SSF52402">
    <property type="entry name" value="Adenine nucleotide alpha hydrolases-like"/>
    <property type="match status" value="1"/>
</dbReference>
<dbReference type="CDD" id="cd23945">
    <property type="entry name" value="PAPS_reductase"/>
    <property type="match status" value="1"/>
</dbReference>
<comment type="function">
    <text evidence="3">Catalyzes the formation of sulfite from phosphoadenosine 5'-phosphosulfate (PAPS) using thioredoxin as an electron donor.</text>
</comment>
<dbReference type="PANTHER" id="PTHR46509">
    <property type="entry name" value="PHOSPHOADENOSINE PHOSPHOSULFATE REDUCTASE"/>
    <property type="match status" value="1"/>
</dbReference>
<dbReference type="InterPro" id="IPR002500">
    <property type="entry name" value="PAPS_reduct_dom"/>
</dbReference>
<accession>A0A6J4QVH7</accession>
<dbReference type="PANTHER" id="PTHR46509:SF1">
    <property type="entry name" value="PHOSPHOADENOSINE PHOSPHOSULFATE REDUCTASE"/>
    <property type="match status" value="1"/>
</dbReference>
<comment type="catalytic activity">
    <reaction evidence="3">
        <text>[thioredoxin]-disulfide + sulfite + adenosine 3',5'-bisphosphate + 2 H(+) = [thioredoxin]-dithiol + 3'-phosphoadenylyl sulfate</text>
        <dbReference type="Rhea" id="RHEA:11724"/>
        <dbReference type="Rhea" id="RHEA-COMP:10698"/>
        <dbReference type="Rhea" id="RHEA-COMP:10700"/>
        <dbReference type="ChEBI" id="CHEBI:15378"/>
        <dbReference type="ChEBI" id="CHEBI:17359"/>
        <dbReference type="ChEBI" id="CHEBI:29950"/>
        <dbReference type="ChEBI" id="CHEBI:50058"/>
        <dbReference type="ChEBI" id="CHEBI:58339"/>
        <dbReference type="ChEBI" id="CHEBI:58343"/>
        <dbReference type="EC" id="1.8.4.8"/>
    </reaction>
</comment>
<dbReference type="PIRSF" id="PIRSF000857">
    <property type="entry name" value="PAPS_reductase"/>
    <property type="match status" value="1"/>
</dbReference>
<dbReference type="Gene3D" id="3.40.50.620">
    <property type="entry name" value="HUPs"/>
    <property type="match status" value="1"/>
</dbReference>
<dbReference type="AlphaFoldDB" id="A0A6J4QVH7"/>
<dbReference type="NCBIfam" id="NF002537">
    <property type="entry name" value="PRK02090.1"/>
    <property type="match status" value="1"/>
</dbReference>
<organism evidence="5">
    <name type="scientific">uncultured Rubrobacteraceae bacterium</name>
    <dbReference type="NCBI Taxonomy" id="349277"/>
    <lineage>
        <taxon>Bacteria</taxon>
        <taxon>Bacillati</taxon>
        <taxon>Actinomycetota</taxon>
        <taxon>Rubrobacteria</taxon>
        <taxon>Rubrobacterales</taxon>
        <taxon>Rubrobacteraceae</taxon>
        <taxon>environmental samples</taxon>
    </lineage>
</organism>
<comment type="pathway">
    <text evidence="3">Sulfur metabolism; hydrogen sulfide biosynthesis; sulfite from sulfate: step 3/3.</text>
</comment>
<comment type="subcellular location">
    <subcellularLocation>
        <location evidence="3">Cytoplasm</location>
    </subcellularLocation>
</comment>
<dbReference type="GO" id="GO:0070814">
    <property type="term" value="P:hydrogen sulfide biosynthetic process"/>
    <property type="evidence" value="ECO:0007669"/>
    <property type="project" value="UniProtKB-UniRule"/>
</dbReference>
<dbReference type="InterPro" id="IPR014729">
    <property type="entry name" value="Rossmann-like_a/b/a_fold"/>
</dbReference>
<dbReference type="InterPro" id="IPR004511">
    <property type="entry name" value="PAPS/APS_Rdtase"/>
</dbReference>
<dbReference type="GO" id="GO:0004604">
    <property type="term" value="F:phosphoadenylyl-sulfate reductase (thioredoxin) activity"/>
    <property type="evidence" value="ECO:0007669"/>
    <property type="project" value="UniProtKB-UniRule"/>
</dbReference>
<feature type="domain" description="Phosphoadenosine phosphosulphate reductase" evidence="4">
    <location>
        <begin position="51"/>
        <end position="221"/>
    </location>
</feature>
<evidence type="ECO:0000313" key="5">
    <source>
        <dbReference type="EMBL" id="CAA9454726.1"/>
    </source>
</evidence>
<name>A0A6J4QVH7_9ACTN</name>
<keyword evidence="2 3" id="KW-0560">Oxidoreductase</keyword>
<dbReference type="EC" id="1.8.4.8" evidence="3"/>
<feature type="active site" description="Nucleophile; cysteine thiosulfonate intermediate" evidence="3">
    <location>
        <position position="241"/>
    </location>
</feature>
<dbReference type="EMBL" id="CADCVE010000046">
    <property type="protein sequence ID" value="CAA9454726.1"/>
    <property type="molecule type" value="Genomic_DNA"/>
</dbReference>
<evidence type="ECO:0000256" key="3">
    <source>
        <dbReference type="HAMAP-Rule" id="MF_00063"/>
    </source>
</evidence>
<keyword evidence="3" id="KW-0963">Cytoplasm</keyword>
<evidence type="ECO:0000259" key="4">
    <source>
        <dbReference type="Pfam" id="PF01507"/>
    </source>
</evidence>
<dbReference type="Pfam" id="PF01507">
    <property type="entry name" value="PAPS_reduct"/>
    <property type="match status" value="1"/>
</dbReference>
<dbReference type="UniPathway" id="UPA00140">
    <property type="reaction ID" value="UER00206"/>
</dbReference>
<evidence type="ECO:0000256" key="1">
    <source>
        <dbReference type="ARBA" id="ARBA00009732"/>
    </source>
</evidence>
<sequence>MFKTVRSERHFGSPDALPGPWELAWEAEHLEGASPQRILEWAVETYGNRLALSASFGGPEGMALIDMVSKITDEVTVLTIDTGFLFKETTEFREEFMRRYKLPLEVLRPKLTIEEQVERYGERMRTCNPDLCCQVRKIEPLERALAGYDAWMTGIRRDQTPQRANTRIVAWEERFGAAKFAPFASMTEEWVHEYVAEHNVPVNPLLKKGYKSIGCEPQTRPVSRDEDPRAGRWSGMEKTECGLHWVAGKAVRGDS</sequence>
<dbReference type="HAMAP" id="MF_00063">
    <property type="entry name" value="CysH"/>
    <property type="match status" value="1"/>
</dbReference>
<comment type="similarity">
    <text evidence="1 3">Belongs to the PAPS reductase family. CysH subfamily.</text>
</comment>
<dbReference type="GO" id="GO:0005737">
    <property type="term" value="C:cytoplasm"/>
    <property type="evidence" value="ECO:0007669"/>
    <property type="project" value="UniProtKB-SubCell"/>
</dbReference>
<gene>
    <name evidence="3" type="primary">cysH</name>
    <name evidence="5" type="ORF">AVDCRST_MAG28-2264</name>
</gene>
<protein>
    <recommendedName>
        <fullName evidence="3">Phosphoadenosine 5'-phosphosulfate reductase</fullName>
        <shortName evidence="3">PAPS reductase</shortName>
        <ecNumber evidence="3">1.8.4.8</ecNumber>
    </recommendedName>
    <alternativeName>
        <fullName evidence="3">3'-phosphoadenylylsulfate reductase</fullName>
    </alternativeName>
    <alternativeName>
        <fullName evidence="3">PAPS reductase, thioredoxin dependent</fullName>
    </alternativeName>
    <alternativeName>
        <fullName evidence="3">PAPS sulfotransferase</fullName>
    </alternativeName>
    <alternativeName>
        <fullName evidence="3">PAdoPS reductase</fullName>
    </alternativeName>
</protein>